<keyword evidence="2" id="KW-0436">Ligase</keyword>
<dbReference type="PANTHER" id="PTHR43767">
    <property type="entry name" value="LONG-CHAIN-FATTY-ACID--COA LIGASE"/>
    <property type="match status" value="1"/>
</dbReference>
<name>A0A1V9A7K7_SACPI</name>
<evidence type="ECO:0000256" key="2">
    <source>
        <dbReference type="ARBA" id="ARBA00022598"/>
    </source>
</evidence>
<dbReference type="CDD" id="cd17631">
    <property type="entry name" value="FACL_FadD13-like"/>
    <property type="match status" value="1"/>
</dbReference>
<organism evidence="5 6">
    <name type="scientific">Saccharomonospora piscinae</name>
    <dbReference type="NCBI Taxonomy" id="687388"/>
    <lineage>
        <taxon>Bacteria</taxon>
        <taxon>Bacillati</taxon>
        <taxon>Actinomycetota</taxon>
        <taxon>Actinomycetes</taxon>
        <taxon>Pseudonocardiales</taxon>
        <taxon>Pseudonocardiaceae</taxon>
        <taxon>Saccharomonospora</taxon>
    </lineage>
</organism>
<evidence type="ECO:0000259" key="4">
    <source>
        <dbReference type="Pfam" id="PF13193"/>
    </source>
</evidence>
<dbReference type="PROSITE" id="PS00455">
    <property type="entry name" value="AMP_BINDING"/>
    <property type="match status" value="1"/>
</dbReference>
<dbReference type="InterPro" id="IPR050237">
    <property type="entry name" value="ATP-dep_AMP-bd_enzyme"/>
</dbReference>
<dbReference type="EMBL" id="MWIH01000005">
    <property type="protein sequence ID" value="OQO93081.1"/>
    <property type="molecule type" value="Genomic_DNA"/>
</dbReference>
<feature type="domain" description="AMP-binding enzyme C-terminal" evidence="4">
    <location>
        <begin position="408"/>
        <end position="483"/>
    </location>
</feature>
<dbReference type="RefSeq" id="WP_081192186.1">
    <property type="nucleotide sequence ID" value="NZ_MWIH01000005.1"/>
</dbReference>
<dbReference type="InterPro" id="IPR045851">
    <property type="entry name" value="AMP-bd_C_sf"/>
</dbReference>
<dbReference type="Pfam" id="PF13193">
    <property type="entry name" value="AMP-binding_C"/>
    <property type="match status" value="1"/>
</dbReference>
<accession>A0A1V9A7K7</accession>
<proteinExistence type="inferred from homology"/>
<dbReference type="Gene3D" id="3.40.50.12780">
    <property type="entry name" value="N-terminal domain of ligase-like"/>
    <property type="match status" value="1"/>
</dbReference>
<dbReference type="Pfam" id="PF00501">
    <property type="entry name" value="AMP-binding"/>
    <property type="match status" value="1"/>
</dbReference>
<gene>
    <name evidence="5" type="ORF">B1813_07075</name>
</gene>
<evidence type="ECO:0000313" key="6">
    <source>
        <dbReference type="Proteomes" id="UP000192591"/>
    </source>
</evidence>
<dbReference type="InterPro" id="IPR020845">
    <property type="entry name" value="AMP-binding_CS"/>
</dbReference>
<feature type="domain" description="AMP-dependent synthetase/ligase" evidence="3">
    <location>
        <begin position="12"/>
        <end position="358"/>
    </location>
</feature>
<protein>
    <submittedName>
        <fullName evidence="5">p-hydroxycinnamoyl-CoA synthetase</fullName>
    </submittedName>
</protein>
<dbReference type="InterPro" id="IPR025110">
    <property type="entry name" value="AMP-bd_C"/>
</dbReference>
<dbReference type="GO" id="GO:0016878">
    <property type="term" value="F:acid-thiol ligase activity"/>
    <property type="evidence" value="ECO:0007669"/>
    <property type="project" value="UniProtKB-ARBA"/>
</dbReference>
<sequence>MRNQGVGTWPARRARMTPRATAVRFADTVLTYAELDTRVTRLARHWRERGVRAGDRVAHLGPNRPAFLECLFAAGLLGAVFVPLNVRLSEAELARILAHCGARFLDHAPEHADRGTRLASAANLTVLDGAPARERGPVRERPDEPVSLEDPAVLLYTSGSTGAPKGVTLTHGNLTWNCVNVLVESDVATDEVTLVVAPLFHAAALGMSCLPTLLKGGAVVLHDQFDPAEVLAAVERHRITWMFGVPRMFDALAAHPHWDSADLSSLRTLSCGGAPVPTATIRRYLDRGLSFVQGYGMTEAAPGVTILDRAHAQAKAGSAGVPSFFTDVRVVSPDGRDVAPGERGEVVVSGPNLMAGYWEAPEETARAVRDGWFHSGDVATVDEGGYLYVVDRLKDMFISGGENVYPAEVENVLHEHPDVAACAVIGVPDAVWGEVGRAVVVPADGAEPDPAQLREWLRSRLAAYKVPRDVVLAEELPTTGSGKLRKSAIRDRYGH</sequence>
<dbReference type="AlphaFoldDB" id="A0A1V9A7K7"/>
<evidence type="ECO:0000259" key="3">
    <source>
        <dbReference type="Pfam" id="PF00501"/>
    </source>
</evidence>
<keyword evidence="6" id="KW-1185">Reference proteome</keyword>
<evidence type="ECO:0000313" key="5">
    <source>
        <dbReference type="EMBL" id="OQO93081.1"/>
    </source>
</evidence>
<dbReference type="InterPro" id="IPR042099">
    <property type="entry name" value="ANL_N_sf"/>
</dbReference>
<comment type="similarity">
    <text evidence="1">Belongs to the ATP-dependent AMP-binding enzyme family.</text>
</comment>
<dbReference type="PANTHER" id="PTHR43767:SF1">
    <property type="entry name" value="NONRIBOSOMAL PEPTIDE SYNTHASE PES1 (EUROFUNG)-RELATED"/>
    <property type="match status" value="1"/>
</dbReference>
<comment type="caution">
    <text evidence="5">The sequence shown here is derived from an EMBL/GenBank/DDBJ whole genome shotgun (WGS) entry which is preliminary data.</text>
</comment>
<dbReference type="Proteomes" id="UP000192591">
    <property type="component" value="Unassembled WGS sequence"/>
</dbReference>
<dbReference type="FunFam" id="3.30.300.30:FF:000008">
    <property type="entry name" value="2,3-dihydroxybenzoate-AMP ligase"/>
    <property type="match status" value="1"/>
</dbReference>
<dbReference type="Gene3D" id="3.30.300.30">
    <property type="match status" value="1"/>
</dbReference>
<evidence type="ECO:0000256" key="1">
    <source>
        <dbReference type="ARBA" id="ARBA00006432"/>
    </source>
</evidence>
<dbReference type="InterPro" id="IPR000873">
    <property type="entry name" value="AMP-dep_synth/lig_dom"/>
</dbReference>
<reference evidence="5 6" key="1">
    <citation type="submission" date="2017-02" db="EMBL/GenBank/DDBJ databases">
        <title>Draft genome of Saccharomonospora sp. 154.</title>
        <authorList>
            <person name="Alonso-Carmona G.S."/>
            <person name="De La Haba R."/>
            <person name="Vera-Gargallo B."/>
            <person name="Sandoval-Trujillo A.H."/>
            <person name="Ramirez-Duran N."/>
            <person name="Ventosa A."/>
        </authorList>
    </citation>
    <scope>NUCLEOTIDE SEQUENCE [LARGE SCALE GENOMIC DNA]</scope>
    <source>
        <strain evidence="5 6">LRS4.154</strain>
    </source>
</reference>
<dbReference type="SUPFAM" id="SSF56801">
    <property type="entry name" value="Acetyl-CoA synthetase-like"/>
    <property type="match status" value="1"/>
</dbReference>
<dbReference type="STRING" id="1962155.B1813_07075"/>